<reference evidence="3" key="2">
    <citation type="submission" date="2024-06" db="EMBL/GenBank/DDBJ databases">
        <title>Caproicibacterium argilliputei sp. nov, a novel caproic acid producing anaerobic bacterium isolated from pit mud.</title>
        <authorList>
            <person name="Zeng C."/>
        </authorList>
    </citation>
    <scope>NUCLEOTIDE SEQUENCE [LARGE SCALE GENOMIC DNA]</scope>
    <source>
        <strain evidence="3">ZCY20-5</strain>
    </source>
</reference>
<dbReference type="Gene3D" id="1.10.10.10">
    <property type="entry name" value="Winged helix-like DNA-binding domain superfamily/Winged helix DNA-binding domain"/>
    <property type="match status" value="1"/>
</dbReference>
<accession>A0AA97D8D4</accession>
<dbReference type="Proteomes" id="UP001300604">
    <property type="component" value="Chromosome"/>
</dbReference>
<dbReference type="Pfam" id="PF03551">
    <property type="entry name" value="PadR"/>
    <property type="match status" value="1"/>
</dbReference>
<dbReference type="InterPro" id="IPR005149">
    <property type="entry name" value="Tscrpt_reg_PadR_N"/>
</dbReference>
<evidence type="ECO:0000259" key="1">
    <source>
        <dbReference type="Pfam" id="PF03551"/>
    </source>
</evidence>
<dbReference type="PANTHER" id="PTHR33169">
    <property type="entry name" value="PADR-FAMILY TRANSCRIPTIONAL REGULATOR"/>
    <property type="match status" value="1"/>
</dbReference>
<dbReference type="KEGG" id="carl:PXC00_00865"/>
<dbReference type="InterPro" id="IPR052509">
    <property type="entry name" value="Metal_resp_DNA-bind_regulator"/>
</dbReference>
<dbReference type="EMBL" id="CP135996">
    <property type="protein sequence ID" value="WOC32450.1"/>
    <property type="molecule type" value="Genomic_DNA"/>
</dbReference>
<name>A0AA97D8D4_9FIRM</name>
<protein>
    <submittedName>
        <fullName evidence="2">PadR family transcriptional regulator</fullName>
    </submittedName>
</protein>
<keyword evidence="3" id="KW-1185">Reference proteome</keyword>
<reference evidence="2 3" key="1">
    <citation type="submission" date="2024-06" db="EMBL/GenBank/DDBJ databases">
        <title>Caproicibacterium argilliputei sp. nov, a novel caproic acid producing anaerobic bacterium isolated from pit mud.</title>
        <authorList>
            <person name="Xia S."/>
        </authorList>
    </citation>
    <scope>NUCLEOTIDE SEQUENCE [LARGE SCALE GENOMIC DNA]</scope>
    <source>
        <strain evidence="2 3">ZCY20-5</strain>
    </source>
</reference>
<dbReference type="SUPFAM" id="SSF46785">
    <property type="entry name" value="Winged helix' DNA-binding domain"/>
    <property type="match status" value="1"/>
</dbReference>
<dbReference type="AlphaFoldDB" id="A0AA97D8D4"/>
<organism evidence="2 3">
    <name type="scientific">Caproicibacterium argilliputei</name>
    <dbReference type="NCBI Taxonomy" id="3030016"/>
    <lineage>
        <taxon>Bacteria</taxon>
        <taxon>Bacillati</taxon>
        <taxon>Bacillota</taxon>
        <taxon>Clostridia</taxon>
        <taxon>Eubacteriales</taxon>
        <taxon>Oscillospiraceae</taxon>
        <taxon>Caproicibacterium</taxon>
    </lineage>
</organism>
<evidence type="ECO:0000313" key="2">
    <source>
        <dbReference type="EMBL" id="WOC32450.1"/>
    </source>
</evidence>
<feature type="domain" description="Transcription regulator PadR N-terminal" evidence="1">
    <location>
        <begin position="27"/>
        <end position="97"/>
    </location>
</feature>
<proteinExistence type="predicted"/>
<dbReference type="InterPro" id="IPR036388">
    <property type="entry name" value="WH-like_DNA-bd_sf"/>
</dbReference>
<dbReference type="PANTHER" id="PTHR33169:SF14">
    <property type="entry name" value="TRANSCRIPTIONAL REGULATOR RV3488"/>
    <property type="match status" value="1"/>
</dbReference>
<reference evidence="3" key="3">
    <citation type="submission" date="2024-06" db="EMBL/GenBank/DDBJ databases">
        <authorList>
            <person name="Zeng C."/>
        </authorList>
    </citation>
    <scope>NUCLEOTIDE SEQUENCE [LARGE SCALE GENOMIC DNA]</scope>
    <source>
        <strain evidence="3">ZCY20-5</strain>
    </source>
</reference>
<dbReference type="RefSeq" id="WP_275844844.1">
    <property type="nucleotide sequence ID" value="NZ_CP135996.1"/>
</dbReference>
<sequence length="120" mass="13773">MEQISGSVEGLEEKMKKATCEMLTLFLFEKHEMFVNEVATELESLSNGVFTISFPYAVIYRMERHGYVQLKDKHIAKDGRLRQFYEITDKGRSYLAELLDSYDKINKGISAILHSDGGIE</sequence>
<dbReference type="InterPro" id="IPR036390">
    <property type="entry name" value="WH_DNA-bd_sf"/>
</dbReference>
<gene>
    <name evidence="2" type="ORF">PXC00_00865</name>
</gene>
<evidence type="ECO:0000313" key="3">
    <source>
        <dbReference type="Proteomes" id="UP001300604"/>
    </source>
</evidence>